<evidence type="ECO:0000256" key="2">
    <source>
        <dbReference type="ARBA" id="ARBA00023125"/>
    </source>
</evidence>
<dbReference type="RefSeq" id="WP_187219714.1">
    <property type="nucleotide sequence ID" value="NZ_JABVED010000003.1"/>
</dbReference>
<evidence type="ECO:0000313" key="7">
    <source>
        <dbReference type="Proteomes" id="UP000734823"/>
    </source>
</evidence>
<keyword evidence="3" id="KW-0804">Transcription</keyword>
<accession>A0ABR7L400</accession>
<evidence type="ECO:0000313" key="6">
    <source>
        <dbReference type="EMBL" id="MBC6447248.1"/>
    </source>
</evidence>
<evidence type="ECO:0000256" key="3">
    <source>
        <dbReference type="ARBA" id="ARBA00023163"/>
    </source>
</evidence>
<feature type="domain" description="HTH tetR-type" evidence="5">
    <location>
        <begin position="5"/>
        <end position="65"/>
    </location>
</feature>
<dbReference type="Pfam" id="PF21993">
    <property type="entry name" value="TetR_C_13_2"/>
    <property type="match status" value="1"/>
</dbReference>
<dbReference type="SUPFAM" id="SSF48498">
    <property type="entry name" value="Tetracyclin repressor-like, C-terminal domain"/>
    <property type="match status" value="1"/>
</dbReference>
<dbReference type="InterPro" id="IPR001647">
    <property type="entry name" value="HTH_TetR"/>
</dbReference>
<dbReference type="SUPFAM" id="SSF46689">
    <property type="entry name" value="Homeodomain-like"/>
    <property type="match status" value="1"/>
</dbReference>
<comment type="caution">
    <text evidence="6">The sequence shown here is derived from an EMBL/GenBank/DDBJ whole genome shotgun (WGS) entry which is preliminary data.</text>
</comment>
<dbReference type="InterPro" id="IPR054156">
    <property type="entry name" value="YxaF_TetR_C"/>
</dbReference>
<keyword evidence="2 4" id="KW-0238">DNA-binding</keyword>
<dbReference type="EMBL" id="JABVED010000003">
    <property type="protein sequence ID" value="MBC6447248.1"/>
    <property type="molecule type" value="Genomic_DNA"/>
</dbReference>
<keyword evidence="1" id="KW-0805">Transcription regulation</keyword>
<name>A0ABR7L400_9PSEU</name>
<dbReference type="Proteomes" id="UP000734823">
    <property type="component" value="Unassembled WGS sequence"/>
</dbReference>
<sequence length="185" mass="19535">MGKRTDTRERTLRTAATLFRTQGYHGTGLNQVLAEGGLPKGSLYFHFPGGKEQLAAEAVTLAAGELCDWVSVILESAPDAATGLDAVIQTLAEHLVASDFSRGCPIGTVAPDGGDMVREACASAFASWQGVVRDFLAERNIPDADDVATTLLAALEGAQLLARTRRDTAPLHAVGTTMRTLLKGR</sequence>
<evidence type="ECO:0000256" key="4">
    <source>
        <dbReference type="PROSITE-ProRule" id="PRU00335"/>
    </source>
</evidence>
<keyword evidence="7" id="KW-1185">Reference proteome</keyword>
<organism evidence="6 7">
    <name type="scientific">Actinokineospora xionganensis</name>
    <dbReference type="NCBI Taxonomy" id="2684470"/>
    <lineage>
        <taxon>Bacteria</taxon>
        <taxon>Bacillati</taxon>
        <taxon>Actinomycetota</taxon>
        <taxon>Actinomycetes</taxon>
        <taxon>Pseudonocardiales</taxon>
        <taxon>Pseudonocardiaceae</taxon>
        <taxon>Actinokineospora</taxon>
    </lineage>
</organism>
<reference evidence="6 7" key="1">
    <citation type="submission" date="2020-06" db="EMBL/GenBank/DDBJ databases">
        <title>Actinokineospora xiongansis sp. nov., isolated from soil of Baiyangdian.</title>
        <authorList>
            <person name="Zhang X."/>
        </authorList>
    </citation>
    <scope>NUCLEOTIDE SEQUENCE [LARGE SCALE GENOMIC DNA]</scope>
    <source>
        <strain evidence="6 7">HBU206404</strain>
    </source>
</reference>
<dbReference type="InterPro" id="IPR009057">
    <property type="entry name" value="Homeodomain-like_sf"/>
</dbReference>
<protein>
    <submittedName>
        <fullName evidence="6">TetR/AcrR family transcriptional regulator</fullName>
    </submittedName>
</protein>
<dbReference type="Gene3D" id="1.10.357.10">
    <property type="entry name" value="Tetracycline Repressor, domain 2"/>
    <property type="match status" value="1"/>
</dbReference>
<evidence type="ECO:0000256" key="1">
    <source>
        <dbReference type="ARBA" id="ARBA00023015"/>
    </source>
</evidence>
<proteinExistence type="predicted"/>
<dbReference type="PANTHER" id="PTHR47506:SF3">
    <property type="entry name" value="HTH-TYPE TRANSCRIPTIONAL REGULATOR LMRA"/>
    <property type="match status" value="1"/>
</dbReference>
<dbReference type="PANTHER" id="PTHR47506">
    <property type="entry name" value="TRANSCRIPTIONAL REGULATORY PROTEIN"/>
    <property type="match status" value="1"/>
</dbReference>
<dbReference type="InterPro" id="IPR036271">
    <property type="entry name" value="Tet_transcr_reg_TetR-rel_C_sf"/>
</dbReference>
<dbReference type="Pfam" id="PF00440">
    <property type="entry name" value="TetR_N"/>
    <property type="match status" value="1"/>
</dbReference>
<gene>
    <name evidence="6" type="ORF">GPZ80_08690</name>
</gene>
<feature type="DNA-binding region" description="H-T-H motif" evidence="4">
    <location>
        <begin position="28"/>
        <end position="47"/>
    </location>
</feature>
<dbReference type="PROSITE" id="PS50977">
    <property type="entry name" value="HTH_TETR_2"/>
    <property type="match status" value="1"/>
</dbReference>
<evidence type="ECO:0000259" key="5">
    <source>
        <dbReference type="PROSITE" id="PS50977"/>
    </source>
</evidence>